<dbReference type="AlphaFoldDB" id="A0A3L6R945"/>
<dbReference type="EMBL" id="PQIB02000009">
    <property type="protein sequence ID" value="RLM99366.1"/>
    <property type="molecule type" value="Genomic_DNA"/>
</dbReference>
<feature type="region of interest" description="Disordered" evidence="1">
    <location>
        <begin position="26"/>
        <end position="49"/>
    </location>
</feature>
<evidence type="ECO:0000313" key="3">
    <source>
        <dbReference type="Proteomes" id="UP000275267"/>
    </source>
</evidence>
<keyword evidence="3" id="KW-1185">Reference proteome</keyword>
<organism evidence="2 3">
    <name type="scientific">Panicum miliaceum</name>
    <name type="common">Proso millet</name>
    <name type="synonym">Broomcorn millet</name>
    <dbReference type="NCBI Taxonomy" id="4540"/>
    <lineage>
        <taxon>Eukaryota</taxon>
        <taxon>Viridiplantae</taxon>
        <taxon>Streptophyta</taxon>
        <taxon>Embryophyta</taxon>
        <taxon>Tracheophyta</taxon>
        <taxon>Spermatophyta</taxon>
        <taxon>Magnoliopsida</taxon>
        <taxon>Liliopsida</taxon>
        <taxon>Poales</taxon>
        <taxon>Poaceae</taxon>
        <taxon>PACMAD clade</taxon>
        <taxon>Panicoideae</taxon>
        <taxon>Panicodae</taxon>
        <taxon>Paniceae</taxon>
        <taxon>Panicinae</taxon>
        <taxon>Panicum</taxon>
        <taxon>Panicum sect. Panicum</taxon>
    </lineage>
</organism>
<sequence>MGCLEDLEPDERKFCEEKNVGKCFSLDDDADERPIGGKQAKEQRKKKKKGQPCIIDLEDELVSFLDAQKTTNEGRKEMLETQRHVSSENVEARKPAHLAAKEHKKSVMLEAYRALLMKETTSMPEDVRSEHVLAAVEQLQLTEFSSLNQRVFSPPHLLLQPAAKTMSDSSSYSNDSDELAPTKIIEEQLAEQSVLDFFVRRLAMKMKAALAAGVPQRQYGPRKSIRRDHEEPCYDVVIVAGVGSSCMCHGAGSQLAVGWLINHALNGFAADVLRSGQLPWSVGPQVAVGVGVGFS</sequence>
<comment type="caution">
    <text evidence="2">The sequence shown here is derived from an EMBL/GenBank/DDBJ whole genome shotgun (WGS) entry which is preliminary data.</text>
</comment>
<proteinExistence type="predicted"/>
<evidence type="ECO:0000313" key="2">
    <source>
        <dbReference type="EMBL" id="RLM99366.1"/>
    </source>
</evidence>
<accession>A0A3L6R945</accession>
<gene>
    <name evidence="2" type="ORF">C2845_PM06G02150</name>
</gene>
<feature type="compositionally biased region" description="Basic and acidic residues" evidence="1">
    <location>
        <begin position="32"/>
        <end position="42"/>
    </location>
</feature>
<protein>
    <submittedName>
        <fullName evidence="2">Uncharacterized protein</fullName>
    </submittedName>
</protein>
<name>A0A3L6R945_PANMI</name>
<dbReference type="PANTHER" id="PTHR45224">
    <property type="entry name" value="OS01G0527900 PROTEIN-RELATED"/>
    <property type="match status" value="1"/>
</dbReference>
<dbReference type="Proteomes" id="UP000275267">
    <property type="component" value="Unassembled WGS sequence"/>
</dbReference>
<dbReference type="PANTHER" id="PTHR45224:SF16">
    <property type="entry name" value="OS01G0527900 PROTEIN"/>
    <property type="match status" value="1"/>
</dbReference>
<evidence type="ECO:0000256" key="1">
    <source>
        <dbReference type="SAM" id="MobiDB-lite"/>
    </source>
</evidence>
<reference evidence="3" key="1">
    <citation type="journal article" date="2019" name="Nat. Commun.">
        <title>The genome of broomcorn millet.</title>
        <authorList>
            <person name="Zou C."/>
            <person name="Miki D."/>
            <person name="Li D."/>
            <person name="Tang Q."/>
            <person name="Xiao L."/>
            <person name="Rajput S."/>
            <person name="Deng P."/>
            <person name="Jia W."/>
            <person name="Huang R."/>
            <person name="Zhang M."/>
            <person name="Sun Y."/>
            <person name="Hu J."/>
            <person name="Fu X."/>
            <person name="Schnable P.S."/>
            <person name="Li F."/>
            <person name="Zhang H."/>
            <person name="Feng B."/>
            <person name="Zhu X."/>
            <person name="Liu R."/>
            <person name="Schnable J.C."/>
            <person name="Zhu J.-K."/>
            <person name="Zhang H."/>
        </authorList>
    </citation>
    <scope>NUCLEOTIDE SEQUENCE [LARGE SCALE GENOMIC DNA]</scope>
</reference>